<dbReference type="GO" id="GO:0016036">
    <property type="term" value="P:cellular response to phosphate starvation"/>
    <property type="evidence" value="ECO:0007669"/>
    <property type="project" value="TreeGrafter"/>
</dbReference>
<protein>
    <recommendedName>
        <fullName evidence="3">histidine kinase</fullName>
        <ecNumber evidence="3">2.7.13.3</ecNumber>
    </recommendedName>
</protein>
<dbReference type="CDD" id="cd00082">
    <property type="entry name" value="HisKA"/>
    <property type="match status" value="1"/>
</dbReference>
<dbReference type="GO" id="GO:0005886">
    <property type="term" value="C:plasma membrane"/>
    <property type="evidence" value="ECO:0007669"/>
    <property type="project" value="TreeGrafter"/>
</dbReference>
<dbReference type="CDD" id="cd00075">
    <property type="entry name" value="HATPase"/>
    <property type="match status" value="1"/>
</dbReference>
<dbReference type="OrthoDB" id="368131at2"/>
<dbReference type="Pfam" id="PF00512">
    <property type="entry name" value="HisKA"/>
    <property type="match status" value="1"/>
</dbReference>
<dbReference type="AlphaFoldDB" id="A0A5D0CSY2"/>
<dbReference type="Gene3D" id="1.10.287.130">
    <property type="match status" value="1"/>
</dbReference>
<keyword evidence="14" id="KW-1185">Reference proteome</keyword>
<dbReference type="InterPro" id="IPR036097">
    <property type="entry name" value="HisK_dim/P_sf"/>
</dbReference>
<evidence type="ECO:0000256" key="1">
    <source>
        <dbReference type="ARBA" id="ARBA00000085"/>
    </source>
</evidence>
<dbReference type="SMART" id="SM00388">
    <property type="entry name" value="HisKA"/>
    <property type="match status" value="1"/>
</dbReference>
<dbReference type="SMART" id="SM00387">
    <property type="entry name" value="HATPase_c"/>
    <property type="match status" value="1"/>
</dbReference>
<dbReference type="Pfam" id="PF02518">
    <property type="entry name" value="HATPase_c"/>
    <property type="match status" value="1"/>
</dbReference>
<dbReference type="GO" id="GO:0004721">
    <property type="term" value="F:phosphoprotein phosphatase activity"/>
    <property type="evidence" value="ECO:0007669"/>
    <property type="project" value="TreeGrafter"/>
</dbReference>
<evidence type="ECO:0000256" key="6">
    <source>
        <dbReference type="ARBA" id="ARBA00022741"/>
    </source>
</evidence>
<keyword evidence="5" id="KW-0808">Transferase</keyword>
<feature type="coiled-coil region" evidence="10">
    <location>
        <begin position="110"/>
        <end position="140"/>
    </location>
</feature>
<proteinExistence type="predicted"/>
<dbReference type="PROSITE" id="PS50109">
    <property type="entry name" value="HIS_KIN"/>
    <property type="match status" value="1"/>
</dbReference>
<keyword evidence="7 13" id="KW-0418">Kinase</keyword>
<sequence length="361" mass="40330">MRLSIRFFLRLTVHFLVSLALLVACISLGLAVVDVLIPEGGARQDNGVILCVAILIAIYVLVSGWYFGLPLIYVIGKIQRLADGIYRDPEKYRSLNTGEGKKIKAPYSLLKELILQLQTLAEALERSERERSRLDELQKEWIAGISHDLKTPLTYIKGYADMLLSPHEWTLREQAEFITEIQTKASHMEELIGDLSLTFRLEGQEMPLQLVKRELVEYVRRIVADVANDPRAAHYYLGFESAVSKVNVPIDEKLLQRSLHNLIINAVLHNPPGTRVQIELLKQASTLAIRIADDGSGMSEETVERLFNKYYRGTTTERYSEGTGLGMAIADSIMRAHKGGIEVTSSEGAGTIVTVTLPLGK</sequence>
<dbReference type="EC" id="2.7.13.3" evidence="3"/>
<dbReference type="PANTHER" id="PTHR45453:SF1">
    <property type="entry name" value="PHOSPHATE REGULON SENSOR PROTEIN PHOR"/>
    <property type="match status" value="1"/>
</dbReference>
<comment type="caution">
    <text evidence="13">The sequence shown here is derived from an EMBL/GenBank/DDBJ whole genome shotgun (WGS) entry which is preliminary data.</text>
</comment>
<comment type="catalytic activity">
    <reaction evidence="1">
        <text>ATP + protein L-histidine = ADP + protein N-phospho-L-histidine.</text>
        <dbReference type="EC" id="2.7.13.3"/>
    </reaction>
</comment>
<dbReference type="SUPFAM" id="SSF47384">
    <property type="entry name" value="Homodimeric domain of signal transducing histidine kinase"/>
    <property type="match status" value="1"/>
</dbReference>
<dbReference type="InterPro" id="IPR003594">
    <property type="entry name" value="HATPase_dom"/>
</dbReference>
<evidence type="ECO:0000256" key="11">
    <source>
        <dbReference type="SAM" id="Phobius"/>
    </source>
</evidence>
<dbReference type="InterPro" id="IPR050351">
    <property type="entry name" value="BphY/WalK/GraS-like"/>
</dbReference>
<dbReference type="InterPro" id="IPR004358">
    <property type="entry name" value="Sig_transdc_His_kin-like_C"/>
</dbReference>
<accession>A0A5D0CSY2</accession>
<evidence type="ECO:0000256" key="3">
    <source>
        <dbReference type="ARBA" id="ARBA00012438"/>
    </source>
</evidence>
<dbReference type="PANTHER" id="PTHR45453">
    <property type="entry name" value="PHOSPHATE REGULON SENSOR PROTEIN PHOR"/>
    <property type="match status" value="1"/>
</dbReference>
<feature type="domain" description="Histidine kinase" evidence="12">
    <location>
        <begin position="144"/>
        <end position="361"/>
    </location>
</feature>
<evidence type="ECO:0000256" key="7">
    <source>
        <dbReference type="ARBA" id="ARBA00022777"/>
    </source>
</evidence>
<keyword evidence="10" id="KW-0175">Coiled coil</keyword>
<evidence type="ECO:0000256" key="9">
    <source>
        <dbReference type="ARBA" id="ARBA00023012"/>
    </source>
</evidence>
<name>A0A5D0CSY2_9BACL</name>
<evidence type="ECO:0000256" key="5">
    <source>
        <dbReference type="ARBA" id="ARBA00022679"/>
    </source>
</evidence>
<keyword evidence="9" id="KW-0902">Two-component regulatory system</keyword>
<keyword evidence="6" id="KW-0547">Nucleotide-binding</keyword>
<dbReference type="InterPro" id="IPR003661">
    <property type="entry name" value="HisK_dim/P_dom"/>
</dbReference>
<evidence type="ECO:0000259" key="12">
    <source>
        <dbReference type="PROSITE" id="PS50109"/>
    </source>
</evidence>
<keyword evidence="11" id="KW-1133">Transmembrane helix</keyword>
<keyword evidence="11" id="KW-0812">Transmembrane</keyword>
<organism evidence="13 14">
    <name type="scientific">Paenibacillus faecis</name>
    <dbReference type="NCBI Taxonomy" id="862114"/>
    <lineage>
        <taxon>Bacteria</taxon>
        <taxon>Bacillati</taxon>
        <taxon>Bacillota</taxon>
        <taxon>Bacilli</taxon>
        <taxon>Bacillales</taxon>
        <taxon>Paenibacillaceae</taxon>
        <taxon>Paenibacillus</taxon>
    </lineage>
</organism>
<dbReference type="Proteomes" id="UP000325218">
    <property type="component" value="Unassembled WGS sequence"/>
</dbReference>
<gene>
    <name evidence="13" type="ORF">FRY98_08695</name>
</gene>
<dbReference type="InterPro" id="IPR036890">
    <property type="entry name" value="HATPase_C_sf"/>
</dbReference>
<dbReference type="SUPFAM" id="SSF55874">
    <property type="entry name" value="ATPase domain of HSP90 chaperone/DNA topoisomerase II/histidine kinase"/>
    <property type="match status" value="1"/>
</dbReference>
<evidence type="ECO:0000256" key="10">
    <source>
        <dbReference type="SAM" id="Coils"/>
    </source>
</evidence>
<evidence type="ECO:0000256" key="2">
    <source>
        <dbReference type="ARBA" id="ARBA00004370"/>
    </source>
</evidence>
<feature type="transmembrane region" description="Helical" evidence="11">
    <location>
        <begin position="47"/>
        <end position="75"/>
    </location>
</feature>
<evidence type="ECO:0000256" key="4">
    <source>
        <dbReference type="ARBA" id="ARBA00022553"/>
    </source>
</evidence>
<evidence type="ECO:0000313" key="14">
    <source>
        <dbReference type="Proteomes" id="UP000325218"/>
    </source>
</evidence>
<dbReference type="InterPro" id="IPR005467">
    <property type="entry name" value="His_kinase_dom"/>
</dbReference>
<keyword evidence="8" id="KW-0067">ATP-binding</keyword>
<keyword evidence="4" id="KW-0597">Phosphoprotein</keyword>
<dbReference type="PROSITE" id="PS51257">
    <property type="entry name" value="PROKAR_LIPOPROTEIN"/>
    <property type="match status" value="1"/>
</dbReference>
<dbReference type="GO" id="GO:0005524">
    <property type="term" value="F:ATP binding"/>
    <property type="evidence" value="ECO:0007669"/>
    <property type="project" value="UniProtKB-KW"/>
</dbReference>
<dbReference type="PRINTS" id="PR00344">
    <property type="entry name" value="BCTRLSENSOR"/>
</dbReference>
<evidence type="ECO:0000313" key="13">
    <source>
        <dbReference type="EMBL" id="TYA12778.1"/>
    </source>
</evidence>
<dbReference type="GO" id="GO:0000155">
    <property type="term" value="F:phosphorelay sensor kinase activity"/>
    <property type="evidence" value="ECO:0007669"/>
    <property type="project" value="InterPro"/>
</dbReference>
<reference evidence="13 14" key="1">
    <citation type="submission" date="2019-08" db="EMBL/GenBank/DDBJ databases">
        <title>Genome sequencing of Paenibacillus faecis DSM 23593(T).</title>
        <authorList>
            <person name="Kook J.-K."/>
            <person name="Park S.-N."/>
            <person name="Lim Y.K."/>
        </authorList>
    </citation>
    <scope>NUCLEOTIDE SEQUENCE [LARGE SCALE GENOMIC DNA]</scope>
    <source>
        <strain evidence="13 14">DSM 23593</strain>
    </source>
</reference>
<dbReference type="EMBL" id="VSDO01000002">
    <property type="protein sequence ID" value="TYA12778.1"/>
    <property type="molecule type" value="Genomic_DNA"/>
</dbReference>
<comment type="subcellular location">
    <subcellularLocation>
        <location evidence="2">Membrane</location>
    </subcellularLocation>
</comment>
<keyword evidence="11" id="KW-0472">Membrane</keyword>
<evidence type="ECO:0000256" key="8">
    <source>
        <dbReference type="ARBA" id="ARBA00022840"/>
    </source>
</evidence>
<dbReference type="Gene3D" id="3.30.565.10">
    <property type="entry name" value="Histidine kinase-like ATPase, C-terminal domain"/>
    <property type="match status" value="1"/>
</dbReference>
<dbReference type="RefSeq" id="WP_148451380.1">
    <property type="nucleotide sequence ID" value="NZ_VSDO01000002.1"/>
</dbReference>